<keyword evidence="12" id="KW-0539">Nucleus</keyword>
<evidence type="ECO:0000256" key="8">
    <source>
        <dbReference type="ARBA" id="ARBA00022807"/>
    </source>
</evidence>
<feature type="domain" description="USP" evidence="16">
    <location>
        <begin position="157"/>
        <end position="476"/>
    </location>
</feature>
<evidence type="ECO:0000259" key="16">
    <source>
        <dbReference type="PROSITE" id="PS50235"/>
    </source>
</evidence>
<dbReference type="GO" id="GO:0004843">
    <property type="term" value="F:cysteine-type deubiquitinase activity"/>
    <property type="evidence" value="ECO:0007669"/>
    <property type="project" value="UniProtKB-UniRule"/>
</dbReference>
<dbReference type="PROSITE" id="PS50271">
    <property type="entry name" value="ZF_UBP"/>
    <property type="match status" value="1"/>
</dbReference>
<sequence>MNQCEHIKEFKKINGLQTYKSIHSFFLARRKTDQLNYNQVLATCFDCESFNNVCRLLACMHCVYMGCYNKHATLHFTKTAHALTVELSNGNVFCFSCGDYVYDRDIEIIATKHKRSMGINSAIPKSPPWRPSNFENKLLQEHPKRIKLEAHSQIGIRGMINFGSSCYLNCIMQALFHTPILRDYFFTEKHKCLSTKNGECFYCPVSRLFQEYYSEEISSLVIPHEVFYLVWRSDKNLEGNEQKDAHEFFTTAMNLLQKFACPVNSANEGVCNCIVHILFNGKMQSDVVCKSCGNISTKVDPFRDISLDIPDTPASDLFDCLKNFTREEILGVKIECNTCKSYECTTKQLTFQVLPLVIVIHLKRFTQVDKKCHLKNSLYISFPMELNMSPFVSGYRNRRHYSQESSANKKDDIYDNTYTLYAVVEHNGVNLNSGHYFAYIRHTRHTWFKCSDDDVIPIKVEDVMARQGYILFYHKTVLFYN</sequence>
<dbReference type="Proteomes" id="UP000494040">
    <property type="component" value="Unassembled WGS sequence"/>
</dbReference>
<dbReference type="Gene3D" id="3.90.70.10">
    <property type="entry name" value="Cysteine proteinases"/>
    <property type="match status" value="1"/>
</dbReference>
<dbReference type="KEGG" id="clec:106666662"/>
<evidence type="ECO:0000256" key="5">
    <source>
        <dbReference type="ARBA" id="ARBA00022771"/>
    </source>
</evidence>
<evidence type="ECO:0000313" key="19">
    <source>
        <dbReference type="Proteomes" id="UP000494040"/>
    </source>
</evidence>
<accession>A0A8I6TEG8</accession>
<dbReference type="InterPro" id="IPR013083">
    <property type="entry name" value="Znf_RING/FYVE/PHD"/>
</dbReference>
<keyword evidence="3 15" id="KW-0645">Protease</keyword>
<evidence type="ECO:0000256" key="14">
    <source>
        <dbReference type="PROSITE-ProRule" id="PRU00502"/>
    </source>
</evidence>
<keyword evidence="9" id="KW-0862">Zinc</keyword>
<evidence type="ECO:0000256" key="6">
    <source>
        <dbReference type="ARBA" id="ARBA00022786"/>
    </source>
</evidence>
<dbReference type="OrthoDB" id="47475at2759"/>
<keyword evidence="8 15" id="KW-0788">Thiol protease</keyword>
<dbReference type="Gene3D" id="3.30.40.10">
    <property type="entry name" value="Zinc/RING finger domain, C3HC4 (zinc finger)"/>
    <property type="match status" value="1"/>
</dbReference>
<dbReference type="InterPro" id="IPR028889">
    <property type="entry name" value="USP"/>
</dbReference>
<evidence type="ECO:0000256" key="7">
    <source>
        <dbReference type="ARBA" id="ARBA00022801"/>
    </source>
</evidence>
<dbReference type="InterPro" id="IPR050185">
    <property type="entry name" value="Ub_carboxyl-term_hydrolase"/>
</dbReference>
<dbReference type="PROSITE" id="PS00972">
    <property type="entry name" value="USP_1"/>
    <property type="match status" value="1"/>
</dbReference>
<dbReference type="RefSeq" id="XP_014249494.1">
    <property type="nucleotide sequence ID" value="XM_014394008.2"/>
</dbReference>
<dbReference type="SUPFAM" id="SSF54001">
    <property type="entry name" value="Cysteine proteinases"/>
    <property type="match status" value="1"/>
</dbReference>
<reference evidence="18" key="1">
    <citation type="submission" date="2022-01" db="UniProtKB">
        <authorList>
            <consortium name="EnsemblMetazoa"/>
        </authorList>
    </citation>
    <scope>IDENTIFICATION</scope>
</reference>
<dbReference type="OMA" id="NVSCNCI"/>
<evidence type="ECO:0000256" key="10">
    <source>
        <dbReference type="ARBA" id="ARBA00023015"/>
    </source>
</evidence>
<dbReference type="GO" id="GO:0005634">
    <property type="term" value="C:nucleus"/>
    <property type="evidence" value="ECO:0007669"/>
    <property type="project" value="UniProtKB-SubCell"/>
</dbReference>
<keyword evidence="6 15" id="KW-0833">Ubl conjugation pathway</keyword>
<feature type="domain" description="UBP-type" evidence="17">
    <location>
        <begin position="22"/>
        <end position="121"/>
    </location>
</feature>
<keyword evidence="19" id="KW-1185">Reference proteome</keyword>
<dbReference type="PANTHER" id="PTHR21646">
    <property type="entry name" value="UBIQUITIN CARBOXYL-TERMINAL HYDROLASE"/>
    <property type="match status" value="1"/>
</dbReference>
<proteinExistence type="inferred from homology"/>
<evidence type="ECO:0000256" key="4">
    <source>
        <dbReference type="ARBA" id="ARBA00022723"/>
    </source>
</evidence>
<dbReference type="InterPro" id="IPR001394">
    <property type="entry name" value="Peptidase_C19_UCH"/>
</dbReference>
<keyword evidence="10" id="KW-0805">Transcription regulation</keyword>
<dbReference type="EnsemblMetazoa" id="XM_014394008.2">
    <property type="protein sequence ID" value="XP_014249494.1"/>
    <property type="gene ID" value="LOC106666662"/>
</dbReference>
<dbReference type="GO" id="GO:0006508">
    <property type="term" value="P:proteolysis"/>
    <property type="evidence" value="ECO:0007669"/>
    <property type="project" value="UniProtKB-KW"/>
</dbReference>
<dbReference type="PROSITE" id="PS50235">
    <property type="entry name" value="USP_3"/>
    <property type="match status" value="1"/>
</dbReference>
<dbReference type="InterPro" id="IPR001607">
    <property type="entry name" value="Znf_UBP"/>
</dbReference>
<keyword evidence="4" id="KW-0479">Metal-binding</keyword>
<keyword evidence="5 14" id="KW-0863">Zinc-finger</keyword>
<dbReference type="GO" id="GO:0008270">
    <property type="term" value="F:zinc ion binding"/>
    <property type="evidence" value="ECO:0007669"/>
    <property type="project" value="UniProtKB-KW"/>
</dbReference>
<dbReference type="GeneID" id="106666662"/>
<evidence type="ECO:0000256" key="1">
    <source>
        <dbReference type="ARBA" id="ARBA00000707"/>
    </source>
</evidence>
<dbReference type="InterPro" id="IPR018200">
    <property type="entry name" value="USP_CS"/>
</dbReference>
<dbReference type="InterPro" id="IPR038765">
    <property type="entry name" value="Papain-like_cys_pep_sf"/>
</dbReference>
<protein>
    <recommendedName>
        <fullName evidence="15">Ubiquitin carboxyl-terminal hydrolase</fullName>
        <ecNumber evidence="15">3.4.19.12</ecNumber>
    </recommendedName>
</protein>
<comment type="subcellular location">
    <subcellularLocation>
        <location evidence="2">Nucleus</location>
    </subcellularLocation>
</comment>
<keyword evidence="7 15" id="KW-0378">Hydrolase</keyword>
<evidence type="ECO:0000259" key="17">
    <source>
        <dbReference type="PROSITE" id="PS50271"/>
    </source>
</evidence>
<dbReference type="PROSITE" id="PS00973">
    <property type="entry name" value="USP_2"/>
    <property type="match status" value="1"/>
</dbReference>
<name>A0A8I6TEG8_CIMLE</name>
<comment type="catalytic activity">
    <reaction evidence="1 15">
        <text>Thiol-dependent hydrolysis of ester, thioester, amide, peptide and isopeptide bonds formed by the C-terminal Gly of ubiquitin (a 76-residue protein attached to proteins as an intracellular targeting signal).</text>
        <dbReference type="EC" id="3.4.19.12"/>
    </reaction>
</comment>
<dbReference type="PANTHER" id="PTHR21646:SF33">
    <property type="entry name" value="UBIQUITIN CARBOXYL-TERMINAL HYDROLASE 22"/>
    <property type="match status" value="1"/>
</dbReference>
<evidence type="ECO:0000256" key="9">
    <source>
        <dbReference type="ARBA" id="ARBA00022833"/>
    </source>
</evidence>
<evidence type="ECO:0000256" key="15">
    <source>
        <dbReference type="RuleBase" id="RU366025"/>
    </source>
</evidence>
<evidence type="ECO:0000313" key="18">
    <source>
        <dbReference type="EnsemblMetazoa" id="XP_014249494.1"/>
    </source>
</evidence>
<evidence type="ECO:0000256" key="2">
    <source>
        <dbReference type="ARBA" id="ARBA00004123"/>
    </source>
</evidence>
<dbReference type="Pfam" id="PF00443">
    <property type="entry name" value="UCH"/>
    <property type="match status" value="1"/>
</dbReference>
<dbReference type="Pfam" id="PF02148">
    <property type="entry name" value="zf-UBP"/>
    <property type="match status" value="1"/>
</dbReference>
<dbReference type="EC" id="3.4.19.12" evidence="15"/>
<keyword evidence="11" id="KW-0804">Transcription</keyword>
<dbReference type="GO" id="GO:0016579">
    <property type="term" value="P:protein deubiquitination"/>
    <property type="evidence" value="ECO:0007669"/>
    <property type="project" value="InterPro"/>
</dbReference>
<evidence type="ECO:0000256" key="3">
    <source>
        <dbReference type="ARBA" id="ARBA00022670"/>
    </source>
</evidence>
<comment type="similarity">
    <text evidence="13">Belongs to the peptidase C19 family. UBP8 subfamily.</text>
</comment>
<dbReference type="SUPFAM" id="SSF57850">
    <property type="entry name" value="RING/U-box"/>
    <property type="match status" value="1"/>
</dbReference>
<organism evidence="18 19">
    <name type="scientific">Cimex lectularius</name>
    <name type="common">Bed bug</name>
    <name type="synonym">Acanthia lectularia</name>
    <dbReference type="NCBI Taxonomy" id="79782"/>
    <lineage>
        <taxon>Eukaryota</taxon>
        <taxon>Metazoa</taxon>
        <taxon>Ecdysozoa</taxon>
        <taxon>Arthropoda</taxon>
        <taxon>Hexapoda</taxon>
        <taxon>Insecta</taxon>
        <taxon>Pterygota</taxon>
        <taxon>Neoptera</taxon>
        <taxon>Paraneoptera</taxon>
        <taxon>Hemiptera</taxon>
        <taxon>Heteroptera</taxon>
        <taxon>Panheteroptera</taxon>
        <taxon>Cimicomorpha</taxon>
        <taxon>Cimicidae</taxon>
        <taxon>Cimex</taxon>
    </lineage>
</organism>
<dbReference type="AlphaFoldDB" id="A0A8I6TEG8"/>
<evidence type="ECO:0000256" key="13">
    <source>
        <dbReference type="ARBA" id="ARBA00038490"/>
    </source>
</evidence>
<evidence type="ECO:0000256" key="11">
    <source>
        <dbReference type="ARBA" id="ARBA00023163"/>
    </source>
</evidence>
<evidence type="ECO:0000256" key="12">
    <source>
        <dbReference type="ARBA" id="ARBA00023242"/>
    </source>
</evidence>